<gene>
    <name evidence="9" type="ORF">M5X19_09340</name>
</gene>
<dbReference type="EMBL" id="JAMDMX010000027">
    <property type="protein sequence ID" value="MCY9693097.1"/>
    <property type="molecule type" value="Genomic_DNA"/>
</dbReference>
<evidence type="ECO:0000313" key="10">
    <source>
        <dbReference type="Proteomes" id="UP001527099"/>
    </source>
</evidence>
<evidence type="ECO:0000256" key="4">
    <source>
        <dbReference type="ARBA" id="ARBA00022741"/>
    </source>
</evidence>
<evidence type="ECO:0000256" key="7">
    <source>
        <dbReference type="ARBA" id="ARBA00023012"/>
    </source>
</evidence>
<dbReference type="PRINTS" id="PR00344">
    <property type="entry name" value="BCTRLSENSOR"/>
</dbReference>
<keyword evidence="6 9" id="KW-0067">ATP-binding</keyword>
<dbReference type="CDD" id="cd16917">
    <property type="entry name" value="HATPase_UhpB-NarQ-NarX-like"/>
    <property type="match status" value="1"/>
</dbReference>
<dbReference type="GO" id="GO:0005524">
    <property type="term" value="F:ATP binding"/>
    <property type="evidence" value="ECO:0007669"/>
    <property type="project" value="UniProtKB-KW"/>
</dbReference>
<evidence type="ECO:0000259" key="8">
    <source>
        <dbReference type="PROSITE" id="PS50109"/>
    </source>
</evidence>
<organism evidence="9 10">
    <name type="scientific">Paenibacillus alginolyticus</name>
    <dbReference type="NCBI Taxonomy" id="59839"/>
    <lineage>
        <taxon>Bacteria</taxon>
        <taxon>Bacillati</taxon>
        <taxon>Bacillota</taxon>
        <taxon>Bacilli</taxon>
        <taxon>Bacillales</taxon>
        <taxon>Paenibacillaceae</taxon>
        <taxon>Paenibacillus</taxon>
    </lineage>
</organism>
<keyword evidence="3" id="KW-0808">Transferase</keyword>
<evidence type="ECO:0000313" key="9">
    <source>
        <dbReference type="EMBL" id="MCY9693097.1"/>
    </source>
</evidence>
<keyword evidence="10" id="KW-1185">Reference proteome</keyword>
<dbReference type="PANTHER" id="PTHR24421:SF10">
    <property type="entry name" value="NITRATE_NITRITE SENSOR PROTEIN NARQ"/>
    <property type="match status" value="1"/>
</dbReference>
<dbReference type="Proteomes" id="UP001527099">
    <property type="component" value="Unassembled WGS sequence"/>
</dbReference>
<name>A0ABT4GA87_9BACL</name>
<evidence type="ECO:0000256" key="3">
    <source>
        <dbReference type="ARBA" id="ARBA00022679"/>
    </source>
</evidence>
<comment type="caution">
    <text evidence="9">The sequence shown here is derived from an EMBL/GenBank/DDBJ whole genome shotgun (WGS) entry which is preliminary data.</text>
</comment>
<evidence type="ECO:0000256" key="1">
    <source>
        <dbReference type="ARBA" id="ARBA00000085"/>
    </source>
</evidence>
<dbReference type="PROSITE" id="PS50109">
    <property type="entry name" value="HIS_KIN"/>
    <property type="match status" value="1"/>
</dbReference>
<dbReference type="InterPro" id="IPR003594">
    <property type="entry name" value="HATPase_dom"/>
</dbReference>
<sequence length="103" mass="11153">MPAAVEVAAYRIVTESLVNIVKHAKAIICDVYLQMNSANELQIEVIDNGIGIPVHIKPSGKGGIGLTSIRERAQELGGQCVFERLESGGTRVKALLPFSHREE</sequence>
<dbReference type="InterPro" id="IPR005467">
    <property type="entry name" value="His_kinase_dom"/>
</dbReference>
<dbReference type="InterPro" id="IPR004358">
    <property type="entry name" value="Sig_transdc_His_kin-like_C"/>
</dbReference>
<keyword evidence="7" id="KW-0902">Two-component regulatory system</keyword>
<reference evidence="9 10" key="1">
    <citation type="submission" date="2022-05" db="EMBL/GenBank/DDBJ databases">
        <title>Genome Sequencing of Bee-Associated Microbes.</title>
        <authorList>
            <person name="Dunlap C."/>
        </authorList>
    </citation>
    <scope>NUCLEOTIDE SEQUENCE [LARGE SCALE GENOMIC DNA]</scope>
    <source>
        <strain evidence="9 10">NRRL B-14421</strain>
    </source>
</reference>
<proteinExistence type="predicted"/>
<feature type="domain" description="Histidine kinase" evidence="8">
    <location>
        <begin position="11"/>
        <end position="100"/>
    </location>
</feature>
<accession>A0ABT4GA87</accession>
<dbReference type="RefSeq" id="WP_268614632.1">
    <property type="nucleotide sequence ID" value="NZ_JAMDMX010000027.1"/>
</dbReference>
<keyword evidence="5" id="KW-0418">Kinase</keyword>
<dbReference type="SMART" id="SM00387">
    <property type="entry name" value="HATPase_c"/>
    <property type="match status" value="1"/>
</dbReference>
<dbReference type="InterPro" id="IPR050482">
    <property type="entry name" value="Sensor_HK_TwoCompSys"/>
</dbReference>
<evidence type="ECO:0000256" key="6">
    <source>
        <dbReference type="ARBA" id="ARBA00022840"/>
    </source>
</evidence>
<evidence type="ECO:0000256" key="2">
    <source>
        <dbReference type="ARBA" id="ARBA00012438"/>
    </source>
</evidence>
<dbReference type="PANTHER" id="PTHR24421">
    <property type="entry name" value="NITRATE/NITRITE SENSOR PROTEIN NARX-RELATED"/>
    <property type="match status" value="1"/>
</dbReference>
<dbReference type="Gene3D" id="3.30.565.10">
    <property type="entry name" value="Histidine kinase-like ATPase, C-terminal domain"/>
    <property type="match status" value="1"/>
</dbReference>
<dbReference type="EC" id="2.7.13.3" evidence="2"/>
<keyword evidence="4" id="KW-0547">Nucleotide-binding</keyword>
<dbReference type="SUPFAM" id="SSF55874">
    <property type="entry name" value="ATPase domain of HSP90 chaperone/DNA topoisomerase II/histidine kinase"/>
    <property type="match status" value="1"/>
</dbReference>
<dbReference type="InterPro" id="IPR036890">
    <property type="entry name" value="HATPase_C_sf"/>
</dbReference>
<evidence type="ECO:0000256" key="5">
    <source>
        <dbReference type="ARBA" id="ARBA00022777"/>
    </source>
</evidence>
<comment type="catalytic activity">
    <reaction evidence="1">
        <text>ATP + protein L-histidine = ADP + protein N-phospho-L-histidine.</text>
        <dbReference type="EC" id="2.7.13.3"/>
    </reaction>
</comment>
<dbReference type="Pfam" id="PF02518">
    <property type="entry name" value="HATPase_c"/>
    <property type="match status" value="1"/>
</dbReference>
<protein>
    <recommendedName>
        <fullName evidence="2">histidine kinase</fullName>
        <ecNumber evidence="2">2.7.13.3</ecNumber>
    </recommendedName>
</protein>